<dbReference type="EMBL" id="CAJJDO010000129">
    <property type="protein sequence ID" value="CAD8201861.1"/>
    <property type="molecule type" value="Genomic_DNA"/>
</dbReference>
<keyword evidence="2" id="KW-1185">Reference proteome</keyword>
<comment type="caution">
    <text evidence="1">The sequence shown here is derived from an EMBL/GenBank/DDBJ whole genome shotgun (WGS) entry which is preliminary data.</text>
</comment>
<evidence type="ECO:0000313" key="1">
    <source>
        <dbReference type="EMBL" id="CAD8201861.1"/>
    </source>
</evidence>
<dbReference type="Proteomes" id="UP000689195">
    <property type="component" value="Unassembled WGS sequence"/>
</dbReference>
<reference evidence="1" key="1">
    <citation type="submission" date="2021-01" db="EMBL/GenBank/DDBJ databases">
        <authorList>
            <consortium name="Genoscope - CEA"/>
            <person name="William W."/>
        </authorList>
    </citation>
    <scope>NUCLEOTIDE SEQUENCE</scope>
</reference>
<protein>
    <submittedName>
        <fullName evidence="1">Uncharacterized protein</fullName>
    </submittedName>
</protein>
<accession>A0A8S1XL67</accession>
<name>A0A8S1XL67_9CILI</name>
<sequence>MNNSEIYFQKQKFLFQTIEENNHNQQRKRDDGFNNCFQLKSKNWFLVHKCFVIVSSSQANIRNLYNMNPQLFLNSNLQLQIRFKNYKH</sequence>
<proteinExistence type="predicted"/>
<gene>
    <name evidence="1" type="ORF">PPENT_87.1.T1290063</name>
</gene>
<evidence type="ECO:0000313" key="2">
    <source>
        <dbReference type="Proteomes" id="UP000689195"/>
    </source>
</evidence>
<organism evidence="1 2">
    <name type="scientific">Paramecium pentaurelia</name>
    <dbReference type="NCBI Taxonomy" id="43138"/>
    <lineage>
        <taxon>Eukaryota</taxon>
        <taxon>Sar</taxon>
        <taxon>Alveolata</taxon>
        <taxon>Ciliophora</taxon>
        <taxon>Intramacronucleata</taxon>
        <taxon>Oligohymenophorea</taxon>
        <taxon>Peniculida</taxon>
        <taxon>Parameciidae</taxon>
        <taxon>Paramecium</taxon>
    </lineage>
</organism>
<dbReference type="AlphaFoldDB" id="A0A8S1XL67"/>